<dbReference type="SUPFAM" id="SSF50998">
    <property type="entry name" value="Quinoprotein alcohol dehydrogenase-like"/>
    <property type="match status" value="1"/>
</dbReference>
<dbReference type="Gene3D" id="2.130.10.10">
    <property type="entry name" value="YVTN repeat-like/Quinoprotein amine dehydrogenase"/>
    <property type="match status" value="2"/>
</dbReference>
<dbReference type="AlphaFoldDB" id="A0A914PDW6"/>
<evidence type="ECO:0000313" key="6">
    <source>
        <dbReference type="WBParaSite" id="PDA_v2.g1295.t1"/>
    </source>
</evidence>
<keyword evidence="2" id="KW-0677">Repeat</keyword>
<dbReference type="Pfam" id="PF00400">
    <property type="entry name" value="WD40"/>
    <property type="match status" value="2"/>
</dbReference>
<feature type="compositionally biased region" description="Polar residues" evidence="4">
    <location>
        <begin position="319"/>
        <end position="329"/>
    </location>
</feature>
<evidence type="ECO:0000256" key="2">
    <source>
        <dbReference type="ARBA" id="ARBA00022737"/>
    </source>
</evidence>
<proteinExistence type="predicted"/>
<feature type="compositionally biased region" description="Polar residues" evidence="4">
    <location>
        <begin position="279"/>
        <end position="310"/>
    </location>
</feature>
<dbReference type="WBParaSite" id="PDA_v2.g1295.t1">
    <property type="protein sequence ID" value="PDA_v2.g1295.t1"/>
    <property type="gene ID" value="PDA_v2.g1295"/>
</dbReference>
<dbReference type="InterPro" id="IPR011047">
    <property type="entry name" value="Quinoprotein_ADH-like_sf"/>
</dbReference>
<feature type="compositionally biased region" description="Low complexity" evidence="4">
    <location>
        <begin position="345"/>
        <end position="361"/>
    </location>
</feature>
<dbReference type="PROSITE" id="PS50082">
    <property type="entry name" value="WD_REPEATS_2"/>
    <property type="match status" value="2"/>
</dbReference>
<feature type="repeat" description="WD" evidence="3">
    <location>
        <begin position="106"/>
        <end position="144"/>
    </location>
</feature>
<feature type="region of interest" description="Disordered" evidence="4">
    <location>
        <begin position="271"/>
        <end position="369"/>
    </location>
</feature>
<dbReference type="PROSITE" id="PS50294">
    <property type="entry name" value="WD_REPEATS_REGION"/>
    <property type="match status" value="2"/>
</dbReference>
<dbReference type="PRINTS" id="PR00320">
    <property type="entry name" value="GPROTEINBRPT"/>
</dbReference>
<evidence type="ECO:0000313" key="5">
    <source>
        <dbReference type="Proteomes" id="UP000887578"/>
    </source>
</evidence>
<sequence>MWEASNGTMMRSFTIHEAEVKSICTFVDGTRALSCDDAGVMHIWNLYYGDDPNQADLITTMSNIKGPLYLGLNDSVLIGYNAKNLKEMNIWSLIENKLTVKTKVYHNEEIVCYCANKTGTVLVTGSMDQSLKIWQIDTGFLTQILVGHDDVVTCCCVSEDGKVVISGGQDKHIYIWDVQTGAVKRSITAKSVISAVQITFDNSLILSADQDGWLEAWSTETSKMYSSFNTHRQISNVIVSNDASRILILLTETAQLPILCLHNTPANMTIRQERRTKRIQSASSYASNGSEMPETNQDTLSVKTQANNKPNEIKPPPQETYNEQTNGNKPQQQSTPPPPPPQNGPISTSSVTSIKSSQPSKKSMMCSIF</sequence>
<dbReference type="PANTHER" id="PTHR19848:SF8">
    <property type="entry name" value="F-BOX AND WD REPEAT DOMAIN CONTAINING 7"/>
    <property type="match status" value="1"/>
</dbReference>
<dbReference type="SMART" id="SM00320">
    <property type="entry name" value="WD40"/>
    <property type="match status" value="4"/>
</dbReference>
<feature type="repeat" description="WD" evidence="3">
    <location>
        <begin position="145"/>
        <end position="186"/>
    </location>
</feature>
<dbReference type="InterPro" id="IPR001680">
    <property type="entry name" value="WD40_rpt"/>
</dbReference>
<dbReference type="Proteomes" id="UP000887578">
    <property type="component" value="Unplaced"/>
</dbReference>
<keyword evidence="5" id="KW-1185">Reference proteome</keyword>
<reference evidence="6" key="1">
    <citation type="submission" date="2022-11" db="UniProtKB">
        <authorList>
            <consortium name="WormBaseParasite"/>
        </authorList>
    </citation>
    <scope>IDENTIFICATION</scope>
</reference>
<keyword evidence="1 3" id="KW-0853">WD repeat</keyword>
<evidence type="ECO:0000256" key="4">
    <source>
        <dbReference type="SAM" id="MobiDB-lite"/>
    </source>
</evidence>
<organism evidence="5 6">
    <name type="scientific">Panagrolaimus davidi</name>
    <dbReference type="NCBI Taxonomy" id="227884"/>
    <lineage>
        <taxon>Eukaryota</taxon>
        <taxon>Metazoa</taxon>
        <taxon>Ecdysozoa</taxon>
        <taxon>Nematoda</taxon>
        <taxon>Chromadorea</taxon>
        <taxon>Rhabditida</taxon>
        <taxon>Tylenchina</taxon>
        <taxon>Panagrolaimomorpha</taxon>
        <taxon>Panagrolaimoidea</taxon>
        <taxon>Panagrolaimidae</taxon>
        <taxon>Panagrolaimus</taxon>
    </lineage>
</organism>
<evidence type="ECO:0000256" key="1">
    <source>
        <dbReference type="ARBA" id="ARBA00022574"/>
    </source>
</evidence>
<dbReference type="InterPro" id="IPR019775">
    <property type="entry name" value="WD40_repeat_CS"/>
</dbReference>
<dbReference type="InterPro" id="IPR015943">
    <property type="entry name" value="WD40/YVTN_repeat-like_dom_sf"/>
</dbReference>
<evidence type="ECO:0000256" key="3">
    <source>
        <dbReference type="PROSITE-ProRule" id="PRU00221"/>
    </source>
</evidence>
<dbReference type="InterPro" id="IPR020472">
    <property type="entry name" value="WD40_PAC1"/>
</dbReference>
<dbReference type="PANTHER" id="PTHR19848">
    <property type="entry name" value="WD40 REPEAT PROTEIN"/>
    <property type="match status" value="1"/>
</dbReference>
<dbReference type="PROSITE" id="PS00678">
    <property type="entry name" value="WD_REPEATS_1"/>
    <property type="match status" value="1"/>
</dbReference>
<protein>
    <submittedName>
        <fullName evidence="6">Uncharacterized protein</fullName>
    </submittedName>
</protein>
<name>A0A914PDW6_9BILA</name>
<accession>A0A914PDW6</accession>